<name>A0A0K1QA36_9BACT</name>
<evidence type="ECO:0008006" key="4">
    <source>
        <dbReference type="Google" id="ProtNLM"/>
    </source>
</evidence>
<organism evidence="2 3">
    <name type="scientific">Labilithrix luteola</name>
    <dbReference type="NCBI Taxonomy" id="1391654"/>
    <lineage>
        <taxon>Bacteria</taxon>
        <taxon>Pseudomonadati</taxon>
        <taxon>Myxococcota</taxon>
        <taxon>Polyangia</taxon>
        <taxon>Polyangiales</taxon>
        <taxon>Labilitrichaceae</taxon>
        <taxon>Labilithrix</taxon>
    </lineage>
</organism>
<dbReference type="PROSITE" id="PS51257">
    <property type="entry name" value="PROKAR_LIPOPROTEIN"/>
    <property type="match status" value="1"/>
</dbReference>
<sequence length="600" mass="64000">MIRSLRSLLVPASALALSVLAASCNGDGFGSTRGGRRLVVTFVDPDVKTGTRLEPLPLSINTASRFAIQIQALNPDGTPDTEFSRYVRISATPGAVSQFHDEDTDGRNVLLTNGQSGPVNVDLANAFGETYIIASDLGYVPADPNRQPPPACSDGIDNNGNGLIDYPADPGCAFANDDAEEGGTYAEGASPPIYFKLPRIADMRGLRCVQRGGVTDCSGNGATPYPKQQVLIDTGYHEKAAEDGSHFFAFDFSTVVTRLSTDGFYAMDIADGVRTPPFSGFNSVFAFNFSTPPLMRVCDRLQSFGGTASEFFGFTQISYPTWTLEPWDPAARLCLVPEAKLLAPGDISDTNYLLRQSGGLVRVETLLGDNPDAPIRSAMVTPRFGPDDMPCKVGGVVSTPADKTTCDKDPNSGTFQFVPGDDATNCDFNKDGKITFSTGNPESDCSNACTGDTKCTEWSNFKARSTFRITVTDGNNMSAAIQADGTQAGFDAYVNKGVKLRSFAGVLTYFSGGSQYTVEARCDADVVLDLASGPLPTDHACTPGSDPAKTGCTEGYECVPLRSGDNACRKRVPRPPYPDNLEPPPQACVFPRTFLDNNPQ</sequence>
<evidence type="ECO:0000313" key="3">
    <source>
        <dbReference type="Proteomes" id="UP000064967"/>
    </source>
</evidence>
<dbReference type="AlphaFoldDB" id="A0A0K1QA36"/>
<evidence type="ECO:0000256" key="1">
    <source>
        <dbReference type="SAM" id="SignalP"/>
    </source>
</evidence>
<dbReference type="EMBL" id="CP012333">
    <property type="protein sequence ID" value="AKV02598.1"/>
    <property type="molecule type" value="Genomic_DNA"/>
</dbReference>
<accession>A0A0K1QA36</accession>
<keyword evidence="1" id="KW-0732">Signal</keyword>
<gene>
    <name evidence="2" type="ORF">AKJ09_09261</name>
</gene>
<keyword evidence="3" id="KW-1185">Reference proteome</keyword>
<dbReference type="KEGG" id="llu:AKJ09_09261"/>
<reference evidence="2 3" key="1">
    <citation type="submission" date="2015-08" db="EMBL/GenBank/DDBJ databases">
        <authorList>
            <person name="Babu N.S."/>
            <person name="Beckwith C.J."/>
            <person name="Beseler K.G."/>
            <person name="Brison A."/>
            <person name="Carone J.V."/>
            <person name="Caskin T.P."/>
            <person name="Diamond M."/>
            <person name="Durham M.E."/>
            <person name="Foxe J.M."/>
            <person name="Go M."/>
            <person name="Henderson B.A."/>
            <person name="Jones I.B."/>
            <person name="McGettigan J.A."/>
            <person name="Micheletti S.J."/>
            <person name="Nasrallah M.E."/>
            <person name="Ortiz D."/>
            <person name="Piller C.R."/>
            <person name="Privatt S.R."/>
            <person name="Schneider S.L."/>
            <person name="Sharp S."/>
            <person name="Smith T.C."/>
            <person name="Stanton J.D."/>
            <person name="Ullery H.E."/>
            <person name="Wilson R.J."/>
            <person name="Serrano M.G."/>
            <person name="Buck G."/>
            <person name="Lee V."/>
            <person name="Wang Y."/>
            <person name="Carvalho R."/>
            <person name="Voegtly L."/>
            <person name="Shi R."/>
            <person name="Duckworth R."/>
            <person name="Johnson A."/>
            <person name="Loviza R."/>
            <person name="Walstead R."/>
            <person name="Shah Z."/>
            <person name="Kiflezghi M."/>
            <person name="Wade K."/>
            <person name="Ball S.L."/>
            <person name="Bradley K.W."/>
            <person name="Asai D.J."/>
            <person name="Bowman C.A."/>
            <person name="Russell D.A."/>
            <person name="Pope W.H."/>
            <person name="Jacobs-Sera D."/>
            <person name="Hendrix R.W."/>
            <person name="Hatfull G.F."/>
        </authorList>
    </citation>
    <scope>NUCLEOTIDE SEQUENCE [LARGE SCALE GENOMIC DNA]</scope>
    <source>
        <strain evidence="2 3">DSM 27648</strain>
    </source>
</reference>
<dbReference type="STRING" id="1391654.AKJ09_09261"/>
<evidence type="ECO:0000313" key="2">
    <source>
        <dbReference type="EMBL" id="AKV02598.1"/>
    </source>
</evidence>
<dbReference type="RefSeq" id="WP_146653496.1">
    <property type="nucleotide sequence ID" value="NZ_CP012333.1"/>
</dbReference>
<proteinExistence type="predicted"/>
<dbReference type="Proteomes" id="UP000064967">
    <property type="component" value="Chromosome"/>
</dbReference>
<dbReference type="OrthoDB" id="5484652at2"/>
<protein>
    <recommendedName>
        <fullName evidence="4">Lipoprotein</fullName>
    </recommendedName>
</protein>
<feature type="chain" id="PRO_5005467310" description="Lipoprotein" evidence="1">
    <location>
        <begin position="22"/>
        <end position="600"/>
    </location>
</feature>
<feature type="signal peptide" evidence="1">
    <location>
        <begin position="1"/>
        <end position="21"/>
    </location>
</feature>